<reference evidence="2 3" key="1">
    <citation type="submission" date="2016-03" db="EMBL/GenBank/DDBJ databases">
        <title>Cyphomyrmex costatus WGS genome.</title>
        <authorList>
            <person name="Nygaard S."/>
            <person name="Hu H."/>
            <person name="Boomsma J."/>
            <person name="Zhang G."/>
        </authorList>
    </citation>
    <scope>NUCLEOTIDE SEQUENCE [LARGE SCALE GENOMIC DNA]</scope>
    <source>
        <strain evidence="2">MS0001</strain>
        <tissue evidence="2">Whole body</tissue>
    </source>
</reference>
<gene>
    <name evidence="2" type="ORF">ALC62_13298</name>
</gene>
<dbReference type="InterPro" id="IPR008906">
    <property type="entry name" value="HATC_C_dom"/>
</dbReference>
<dbReference type="AlphaFoldDB" id="A0A151IA50"/>
<dbReference type="PANTHER" id="PTHR37162">
    <property type="entry name" value="HAT FAMILY DIMERISATION DOMAINCONTAINING PROTEIN-RELATED"/>
    <property type="match status" value="1"/>
</dbReference>
<evidence type="ECO:0000313" key="2">
    <source>
        <dbReference type="EMBL" id="KYM96048.1"/>
    </source>
</evidence>
<evidence type="ECO:0000313" key="3">
    <source>
        <dbReference type="Proteomes" id="UP000078542"/>
    </source>
</evidence>
<dbReference type="EMBL" id="KQ978239">
    <property type="protein sequence ID" value="KYM96048.1"/>
    <property type="molecule type" value="Genomic_DNA"/>
</dbReference>
<organism evidence="2 3">
    <name type="scientific">Cyphomyrmex costatus</name>
    <dbReference type="NCBI Taxonomy" id="456900"/>
    <lineage>
        <taxon>Eukaryota</taxon>
        <taxon>Metazoa</taxon>
        <taxon>Ecdysozoa</taxon>
        <taxon>Arthropoda</taxon>
        <taxon>Hexapoda</taxon>
        <taxon>Insecta</taxon>
        <taxon>Pterygota</taxon>
        <taxon>Neoptera</taxon>
        <taxon>Endopterygota</taxon>
        <taxon>Hymenoptera</taxon>
        <taxon>Apocrita</taxon>
        <taxon>Aculeata</taxon>
        <taxon>Formicoidea</taxon>
        <taxon>Formicidae</taxon>
        <taxon>Myrmicinae</taxon>
        <taxon>Cyphomyrmex</taxon>
    </lineage>
</organism>
<name>A0A151IA50_9HYME</name>
<accession>A0A151IA50</accession>
<keyword evidence="3" id="KW-1185">Reference proteome</keyword>
<evidence type="ECO:0000259" key="1">
    <source>
        <dbReference type="Pfam" id="PF05699"/>
    </source>
</evidence>
<dbReference type="SUPFAM" id="SSF53098">
    <property type="entry name" value="Ribonuclease H-like"/>
    <property type="match status" value="1"/>
</dbReference>
<feature type="domain" description="HAT C-terminal dimerisation" evidence="1">
    <location>
        <begin position="341"/>
        <end position="405"/>
    </location>
</feature>
<sequence>MDHQQPSTSGEERKKKRSKKFQHKWLGLDNFKDWLTSHDDDTKAFCSVCDKVLASGKADLLRHQKSQKHLSNIAKSRNENSENTSVLLTAINSKFEDHAKKVKITEIRMSAFFATHNIAFEIVDDLVPLLKHSFTDSQIAKDLTLSRKKCTQIINNVLGKRESERIISNLVNTKFSILVDESTSITNDKVLCVLVKYFSVQYKKVVTELLELIALDATDCSAEKIYSAFEHCLKSKQINYQVQHDSSYLKTECPEFLIEVKSKCLDFYTTSLEEILQRLPYNDEIFRELNFLDDKNRSNFPDLTNLANRLDITDIMTLAHEWRDLLIEFNDADKISLSNLEIDEMWKIIFEKKDYNDEPSFPNLEKLVYAALSLPHSNAEAERIFSIVTDVKNKKRNRISTTCLDSICKLRSSFQAHNLDSHSFQVDSRHLELHNAKNLYCQNKTKGYNK</sequence>
<proteinExistence type="predicted"/>
<dbReference type="Proteomes" id="UP000078542">
    <property type="component" value="Unassembled WGS sequence"/>
</dbReference>
<dbReference type="InterPro" id="IPR012337">
    <property type="entry name" value="RNaseH-like_sf"/>
</dbReference>
<dbReference type="GO" id="GO:0046983">
    <property type="term" value="F:protein dimerization activity"/>
    <property type="evidence" value="ECO:0007669"/>
    <property type="project" value="InterPro"/>
</dbReference>
<dbReference type="Pfam" id="PF05699">
    <property type="entry name" value="Dimer_Tnp_hAT"/>
    <property type="match status" value="1"/>
</dbReference>
<protein>
    <recommendedName>
        <fullName evidence="1">HAT C-terminal dimerisation domain-containing protein</fullName>
    </recommendedName>
</protein>
<dbReference type="PANTHER" id="PTHR37162:SF1">
    <property type="entry name" value="BED-TYPE DOMAIN-CONTAINING PROTEIN"/>
    <property type="match status" value="1"/>
</dbReference>